<dbReference type="HOGENOM" id="CLU_1315789_0_0_1"/>
<dbReference type="GeneID" id="19279828"/>
<evidence type="ECO:0000256" key="1">
    <source>
        <dbReference type="SAM" id="MobiDB-lite"/>
    </source>
</evidence>
<dbReference type="Proteomes" id="UP000030651">
    <property type="component" value="Unassembled WGS sequence"/>
</dbReference>
<evidence type="ECO:0000313" key="3">
    <source>
        <dbReference type="EMBL" id="ETS73869.1"/>
    </source>
</evidence>
<organism evidence="3 4">
    <name type="scientific">Pestalotiopsis fici (strain W106-1 / CGMCC3.15140)</name>
    <dbReference type="NCBI Taxonomy" id="1229662"/>
    <lineage>
        <taxon>Eukaryota</taxon>
        <taxon>Fungi</taxon>
        <taxon>Dikarya</taxon>
        <taxon>Ascomycota</taxon>
        <taxon>Pezizomycotina</taxon>
        <taxon>Sordariomycetes</taxon>
        <taxon>Xylariomycetidae</taxon>
        <taxon>Amphisphaeriales</taxon>
        <taxon>Sporocadaceae</taxon>
        <taxon>Pestalotiopsis</taxon>
    </lineage>
</organism>
<feature type="transmembrane region" description="Helical" evidence="2">
    <location>
        <begin position="77"/>
        <end position="101"/>
    </location>
</feature>
<sequence>MEEPRNVYWVPVRRKHNLDIEADSSSHQHHHHTTTTGAGAAAAFATLATSSTAHTFTRRQVVGSGDLGASTSTTADVMSTVITAVIIFIIISTSLLGLYIWRHGRQRKPWTSSWQTANDGMGQQQMQQQGRGEEGEGEEQWISGDGIAARYAHHSYRDAPLLAWNEKSQVYERTSDVASSLGVNHVLTDDDGDYFFPPNASITHSRGAV</sequence>
<gene>
    <name evidence="3" type="ORF">PFICI_14815</name>
</gene>
<dbReference type="KEGG" id="pfy:PFICI_14815"/>
<keyword evidence="2" id="KW-0812">Transmembrane</keyword>
<feature type="region of interest" description="Disordered" evidence="1">
    <location>
        <begin position="111"/>
        <end position="139"/>
    </location>
</feature>
<keyword evidence="2" id="KW-0472">Membrane</keyword>
<dbReference type="InParanoid" id="W3WJC5"/>
<evidence type="ECO:0000256" key="2">
    <source>
        <dbReference type="SAM" id="Phobius"/>
    </source>
</evidence>
<dbReference type="AlphaFoldDB" id="W3WJC5"/>
<protein>
    <submittedName>
        <fullName evidence="3">Uncharacterized protein</fullName>
    </submittedName>
</protein>
<keyword evidence="2" id="KW-1133">Transmembrane helix</keyword>
<keyword evidence="4" id="KW-1185">Reference proteome</keyword>
<proteinExistence type="predicted"/>
<accession>W3WJC5</accession>
<reference evidence="4" key="1">
    <citation type="journal article" date="2015" name="BMC Genomics">
        <title>Genomic and transcriptomic analysis of the endophytic fungus Pestalotiopsis fici reveals its lifestyle and high potential for synthesis of natural products.</title>
        <authorList>
            <person name="Wang X."/>
            <person name="Zhang X."/>
            <person name="Liu L."/>
            <person name="Xiang M."/>
            <person name="Wang W."/>
            <person name="Sun X."/>
            <person name="Che Y."/>
            <person name="Guo L."/>
            <person name="Liu G."/>
            <person name="Guo L."/>
            <person name="Wang C."/>
            <person name="Yin W.B."/>
            <person name="Stadler M."/>
            <person name="Zhang X."/>
            <person name="Liu X."/>
        </authorList>
    </citation>
    <scope>NUCLEOTIDE SEQUENCE [LARGE SCALE GENOMIC DNA]</scope>
    <source>
        <strain evidence="4">W106-1 / CGMCC3.15140</strain>
    </source>
</reference>
<dbReference type="RefSeq" id="XP_007841587.1">
    <property type="nucleotide sequence ID" value="XM_007843396.1"/>
</dbReference>
<feature type="compositionally biased region" description="Low complexity" evidence="1">
    <location>
        <begin position="120"/>
        <end position="130"/>
    </location>
</feature>
<evidence type="ECO:0000313" key="4">
    <source>
        <dbReference type="Proteomes" id="UP000030651"/>
    </source>
</evidence>
<name>W3WJC5_PESFW</name>
<dbReference type="EMBL" id="KI912121">
    <property type="protein sequence ID" value="ETS73869.1"/>
    <property type="molecule type" value="Genomic_DNA"/>
</dbReference>